<protein>
    <submittedName>
        <fullName evidence="1">Uncharacterized protein</fullName>
    </submittedName>
</protein>
<dbReference type="AlphaFoldDB" id="A0A2P2QF55"/>
<sequence length="37" mass="4380">MRRIEKSDHQVLASEGRAELTDYVWEENIVSKINHPK</sequence>
<proteinExistence type="predicted"/>
<reference evidence="1" key="1">
    <citation type="submission" date="2018-02" db="EMBL/GenBank/DDBJ databases">
        <title>Rhizophora mucronata_Transcriptome.</title>
        <authorList>
            <person name="Meera S.P."/>
            <person name="Sreeshan A."/>
            <person name="Augustine A."/>
        </authorList>
    </citation>
    <scope>NUCLEOTIDE SEQUENCE</scope>
    <source>
        <tissue evidence="1">Leaf</tissue>
    </source>
</reference>
<dbReference type="EMBL" id="GGEC01085135">
    <property type="protein sequence ID" value="MBX65619.1"/>
    <property type="molecule type" value="Transcribed_RNA"/>
</dbReference>
<accession>A0A2P2QF55</accession>
<organism evidence="1">
    <name type="scientific">Rhizophora mucronata</name>
    <name type="common">Asiatic mangrove</name>
    <dbReference type="NCBI Taxonomy" id="61149"/>
    <lineage>
        <taxon>Eukaryota</taxon>
        <taxon>Viridiplantae</taxon>
        <taxon>Streptophyta</taxon>
        <taxon>Embryophyta</taxon>
        <taxon>Tracheophyta</taxon>
        <taxon>Spermatophyta</taxon>
        <taxon>Magnoliopsida</taxon>
        <taxon>eudicotyledons</taxon>
        <taxon>Gunneridae</taxon>
        <taxon>Pentapetalae</taxon>
        <taxon>rosids</taxon>
        <taxon>fabids</taxon>
        <taxon>Malpighiales</taxon>
        <taxon>Rhizophoraceae</taxon>
        <taxon>Rhizophora</taxon>
    </lineage>
</organism>
<evidence type="ECO:0000313" key="1">
    <source>
        <dbReference type="EMBL" id="MBX65619.1"/>
    </source>
</evidence>
<name>A0A2P2QF55_RHIMU</name>